<dbReference type="SUPFAM" id="SSF46785">
    <property type="entry name" value="Winged helix' DNA-binding domain"/>
    <property type="match status" value="1"/>
</dbReference>
<dbReference type="AlphaFoldDB" id="A0A1G8QUW2"/>
<dbReference type="GO" id="GO:0003700">
    <property type="term" value="F:DNA-binding transcription factor activity"/>
    <property type="evidence" value="ECO:0007669"/>
    <property type="project" value="InterPro"/>
</dbReference>
<dbReference type="EMBL" id="FNEJ01000017">
    <property type="protein sequence ID" value="SDJ08496.1"/>
    <property type="molecule type" value="Genomic_DNA"/>
</dbReference>
<dbReference type="InterPro" id="IPR036390">
    <property type="entry name" value="WH_DNA-bd_sf"/>
</dbReference>
<dbReference type="GO" id="GO:0003677">
    <property type="term" value="F:DNA binding"/>
    <property type="evidence" value="ECO:0007669"/>
    <property type="project" value="UniProtKB-KW"/>
</dbReference>
<evidence type="ECO:0000256" key="3">
    <source>
        <dbReference type="ARBA" id="ARBA00023163"/>
    </source>
</evidence>
<dbReference type="OrthoDB" id="8638122at2"/>
<dbReference type="PANTHER" id="PTHR43537">
    <property type="entry name" value="TRANSCRIPTIONAL REGULATOR, GNTR FAMILY"/>
    <property type="match status" value="1"/>
</dbReference>
<evidence type="ECO:0000256" key="2">
    <source>
        <dbReference type="ARBA" id="ARBA00023125"/>
    </source>
</evidence>
<dbReference type="CDD" id="cd07377">
    <property type="entry name" value="WHTH_GntR"/>
    <property type="match status" value="1"/>
</dbReference>
<accession>A0A1G8QUW2</accession>
<dbReference type="SMART" id="SM00895">
    <property type="entry name" value="FCD"/>
    <property type="match status" value="1"/>
</dbReference>
<gene>
    <name evidence="6" type="ORF">SAMN04487993_101777</name>
</gene>
<dbReference type="InterPro" id="IPR036388">
    <property type="entry name" value="WH-like_DNA-bd_sf"/>
</dbReference>
<dbReference type="PANTHER" id="PTHR43537:SF50">
    <property type="entry name" value="TRANSCRIPTIONAL REGULATORY PROTEIN"/>
    <property type="match status" value="1"/>
</dbReference>
<dbReference type="SMART" id="SM00345">
    <property type="entry name" value="HTH_GNTR"/>
    <property type="match status" value="1"/>
</dbReference>
<keyword evidence="1" id="KW-0805">Transcription regulation</keyword>
<proteinExistence type="predicted"/>
<protein>
    <submittedName>
        <fullName evidence="6">Transcriptional regulator, GntR family</fullName>
    </submittedName>
</protein>
<dbReference type="SUPFAM" id="SSF48008">
    <property type="entry name" value="GntR ligand-binding domain-like"/>
    <property type="match status" value="1"/>
</dbReference>
<evidence type="ECO:0000256" key="4">
    <source>
        <dbReference type="SAM" id="MobiDB-lite"/>
    </source>
</evidence>
<dbReference type="STRING" id="555512.SAMN04487993_101777"/>
<dbReference type="InterPro" id="IPR000524">
    <property type="entry name" value="Tscrpt_reg_HTH_GntR"/>
</dbReference>
<dbReference type="RefSeq" id="WP_089849614.1">
    <property type="nucleotide sequence ID" value="NZ_FNEJ01000017.1"/>
</dbReference>
<sequence>MDDNRTVEASGKTDLQKGQQQATAEDYKAAVVADKLREMIITNRFAPGSPVRERALAEELQVSRTPLREALKILANEGLLVLNPRRGATVTVLDDAEVRDLLQVLGGLEAFAARIASQKITDETLREMQALHHEMIAAYWRGDRITYFHLNQKIHLTLVRSAGNSVLEEHYRIVNARLYRVRYELNLKTNRWGDAIRDHENMMVALEARDGLRLAEILEDHVLKAFDRLQREEGGEPG</sequence>
<dbReference type="Pfam" id="PF00392">
    <property type="entry name" value="GntR"/>
    <property type="match status" value="1"/>
</dbReference>
<dbReference type="PRINTS" id="PR00035">
    <property type="entry name" value="HTHGNTR"/>
</dbReference>
<dbReference type="Gene3D" id="1.10.10.10">
    <property type="entry name" value="Winged helix-like DNA-binding domain superfamily/Winged helix DNA-binding domain"/>
    <property type="match status" value="1"/>
</dbReference>
<evidence type="ECO:0000313" key="6">
    <source>
        <dbReference type="EMBL" id="SDJ08496.1"/>
    </source>
</evidence>
<feature type="region of interest" description="Disordered" evidence="4">
    <location>
        <begin position="1"/>
        <end position="21"/>
    </location>
</feature>
<evidence type="ECO:0000313" key="7">
    <source>
        <dbReference type="Proteomes" id="UP000199093"/>
    </source>
</evidence>
<feature type="domain" description="HTH gntR-type" evidence="5">
    <location>
        <begin position="26"/>
        <end position="93"/>
    </location>
</feature>
<keyword evidence="2" id="KW-0238">DNA-binding</keyword>
<evidence type="ECO:0000259" key="5">
    <source>
        <dbReference type="PROSITE" id="PS50949"/>
    </source>
</evidence>
<dbReference type="Proteomes" id="UP000199093">
    <property type="component" value="Unassembled WGS sequence"/>
</dbReference>
<keyword evidence="7" id="KW-1185">Reference proteome</keyword>
<name>A0A1G8QUW2_9RHOB</name>
<dbReference type="Pfam" id="PF07729">
    <property type="entry name" value="FCD"/>
    <property type="match status" value="1"/>
</dbReference>
<dbReference type="InterPro" id="IPR011711">
    <property type="entry name" value="GntR_C"/>
</dbReference>
<reference evidence="6 7" key="1">
    <citation type="submission" date="2016-10" db="EMBL/GenBank/DDBJ databases">
        <authorList>
            <person name="de Groot N.N."/>
        </authorList>
    </citation>
    <scope>NUCLEOTIDE SEQUENCE [LARGE SCALE GENOMIC DNA]</scope>
    <source>
        <strain evidence="6 7">DSM 26424</strain>
    </source>
</reference>
<evidence type="ECO:0000256" key="1">
    <source>
        <dbReference type="ARBA" id="ARBA00023015"/>
    </source>
</evidence>
<dbReference type="InterPro" id="IPR008920">
    <property type="entry name" value="TF_FadR/GntR_C"/>
</dbReference>
<dbReference type="Gene3D" id="1.20.120.530">
    <property type="entry name" value="GntR ligand-binding domain-like"/>
    <property type="match status" value="1"/>
</dbReference>
<keyword evidence="3" id="KW-0804">Transcription</keyword>
<dbReference type="PROSITE" id="PS50949">
    <property type="entry name" value="HTH_GNTR"/>
    <property type="match status" value="1"/>
</dbReference>
<organism evidence="6 7">
    <name type="scientific">Salipiger marinus</name>
    <dbReference type="NCBI Taxonomy" id="555512"/>
    <lineage>
        <taxon>Bacteria</taxon>
        <taxon>Pseudomonadati</taxon>
        <taxon>Pseudomonadota</taxon>
        <taxon>Alphaproteobacteria</taxon>
        <taxon>Rhodobacterales</taxon>
        <taxon>Roseobacteraceae</taxon>
        <taxon>Salipiger</taxon>
    </lineage>
</organism>